<evidence type="ECO:0000256" key="2">
    <source>
        <dbReference type="ARBA" id="ARBA00022448"/>
    </source>
</evidence>
<feature type="transmembrane region" description="Helical" evidence="11">
    <location>
        <begin position="116"/>
        <end position="138"/>
    </location>
</feature>
<evidence type="ECO:0000313" key="14">
    <source>
        <dbReference type="EMBL" id="GGE98666.1"/>
    </source>
</evidence>
<evidence type="ECO:0000256" key="1">
    <source>
        <dbReference type="ARBA" id="ARBA00004141"/>
    </source>
</evidence>
<comment type="subcellular location">
    <subcellularLocation>
        <location evidence="1">Membrane</location>
        <topology evidence="1">Multi-pass membrane protein</topology>
    </subcellularLocation>
</comment>
<keyword evidence="2" id="KW-0813">Transport</keyword>
<keyword evidence="5" id="KW-0851">Voltage-gated channel</keyword>
<dbReference type="InterPro" id="IPR013099">
    <property type="entry name" value="K_chnl_dom"/>
</dbReference>
<keyword evidence="4 11" id="KW-0812">Transmembrane</keyword>
<dbReference type="Gene3D" id="2.60.40.1400">
    <property type="entry name" value="G protein-activated inward rectifier potassium channel 1"/>
    <property type="match status" value="1"/>
</dbReference>
<evidence type="ECO:0000256" key="10">
    <source>
        <dbReference type="ARBA" id="ARBA00023303"/>
    </source>
</evidence>
<keyword evidence="10 14" id="KW-0407">Ion channel</keyword>
<dbReference type="InterPro" id="IPR016449">
    <property type="entry name" value="K_chnl_inward-rec_Kir"/>
</dbReference>
<dbReference type="EMBL" id="BMJQ01000001">
    <property type="protein sequence ID" value="GGE98666.1"/>
    <property type="molecule type" value="Genomic_DNA"/>
</dbReference>
<dbReference type="RefSeq" id="WP_189041175.1">
    <property type="nucleotide sequence ID" value="NZ_BMJQ01000001.1"/>
</dbReference>
<accession>A0A8J2YPZ4</accession>
<evidence type="ECO:0000259" key="12">
    <source>
        <dbReference type="Pfam" id="PF07885"/>
    </source>
</evidence>
<dbReference type="Pfam" id="PF17655">
    <property type="entry name" value="IRK_C"/>
    <property type="match status" value="1"/>
</dbReference>
<dbReference type="Proteomes" id="UP000646365">
    <property type="component" value="Unassembled WGS sequence"/>
</dbReference>
<dbReference type="InterPro" id="IPR041647">
    <property type="entry name" value="IRK_C"/>
</dbReference>
<dbReference type="GO" id="GO:0005242">
    <property type="term" value="F:inward rectifier potassium channel activity"/>
    <property type="evidence" value="ECO:0007669"/>
    <property type="project" value="InterPro"/>
</dbReference>
<dbReference type="SUPFAM" id="SSF81296">
    <property type="entry name" value="E set domains"/>
    <property type="match status" value="1"/>
</dbReference>
<name>A0A8J2YPZ4_9PROT</name>
<protein>
    <submittedName>
        <fullName evidence="14">Inward rectifier potassium channel protein</fullName>
    </submittedName>
</protein>
<keyword evidence="8" id="KW-0406">Ion transport</keyword>
<evidence type="ECO:0000256" key="11">
    <source>
        <dbReference type="SAM" id="Phobius"/>
    </source>
</evidence>
<comment type="caution">
    <text evidence="14">The sequence shown here is derived from an EMBL/GenBank/DDBJ whole genome shotgun (WGS) entry which is preliminary data.</text>
</comment>
<dbReference type="SUPFAM" id="SSF81324">
    <property type="entry name" value="Voltage-gated potassium channels"/>
    <property type="match status" value="1"/>
</dbReference>
<proteinExistence type="predicted"/>
<dbReference type="GO" id="GO:0034765">
    <property type="term" value="P:regulation of monoatomic ion transmembrane transport"/>
    <property type="evidence" value="ECO:0007669"/>
    <property type="project" value="TreeGrafter"/>
</dbReference>
<gene>
    <name evidence="14" type="ORF">GCM10011611_00220</name>
</gene>
<dbReference type="PANTHER" id="PTHR11767">
    <property type="entry name" value="INWARD RECTIFIER POTASSIUM CHANNEL"/>
    <property type="match status" value="1"/>
</dbReference>
<keyword evidence="6" id="KW-0630">Potassium</keyword>
<dbReference type="GO" id="GO:0034702">
    <property type="term" value="C:monoatomic ion channel complex"/>
    <property type="evidence" value="ECO:0007669"/>
    <property type="project" value="UniProtKB-KW"/>
</dbReference>
<keyword evidence="7 11" id="KW-1133">Transmembrane helix</keyword>
<reference evidence="14" key="2">
    <citation type="submission" date="2020-09" db="EMBL/GenBank/DDBJ databases">
        <authorList>
            <person name="Sun Q."/>
            <person name="Zhou Y."/>
        </authorList>
    </citation>
    <scope>NUCLEOTIDE SEQUENCE</scope>
    <source>
        <strain evidence="14">CGMCC 1.15725</strain>
    </source>
</reference>
<dbReference type="GO" id="GO:1990573">
    <property type="term" value="P:potassium ion import across plasma membrane"/>
    <property type="evidence" value="ECO:0007669"/>
    <property type="project" value="TreeGrafter"/>
</dbReference>
<evidence type="ECO:0000256" key="9">
    <source>
        <dbReference type="ARBA" id="ARBA00023136"/>
    </source>
</evidence>
<evidence type="ECO:0000313" key="15">
    <source>
        <dbReference type="Proteomes" id="UP000646365"/>
    </source>
</evidence>
<evidence type="ECO:0000256" key="8">
    <source>
        <dbReference type="ARBA" id="ARBA00023065"/>
    </source>
</evidence>
<keyword evidence="3" id="KW-0633">Potassium transport</keyword>
<evidence type="ECO:0000256" key="6">
    <source>
        <dbReference type="ARBA" id="ARBA00022958"/>
    </source>
</evidence>
<reference evidence="14" key="1">
    <citation type="journal article" date="2014" name="Int. J. Syst. Evol. Microbiol.">
        <title>Complete genome sequence of Corynebacterium casei LMG S-19264T (=DSM 44701T), isolated from a smear-ripened cheese.</title>
        <authorList>
            <consortium name="US DOE Joint Genome Institute (JGI-PGF)"/>
            <person name="Walter F."/>
            <person name="Albersmeier A."/>
            <person name="Kalinowski J."/>
            <person name="Ruckert C."/>
        </authorList>
    </citation>
    <scope>NUCLEOTIDE SEQUENCE</scope>
    <source>
        <strain evidence="14">CGMCC 1.15725</strain>
    </source>
</reference>
<dbReference type="Pfam" id="PF07885">
    <property type="entry name" value="Ion_trans_2"/>
    <property type="match status" value="1"/>
</dbReference>
<dbReference type="Gene3D" id="1.10.287.70">
    <property type="match status" value="1"/>
</dbReference>
<feature type="transmembrane region" description="Helical" evidence="11">
    <location>
        <begin position="54"/>
        <end position="75"/>
    </location>
</feature>
<keyword evidence="15" id="KW-1185">Reference proteome</keyword>
<feature type="domain" description="Inward rectifier potassium channel C-terminal" evidence="13">
    <location>
        <begin position="148"/>
        <end position="295"/>
    </location>
</feature>
<sequence length="319" mass="35562">MQDRPDPSIRAARPRRERSARVRLGSYEFEKKGISRFDLRDPYHLAIALTWPQFLAALFALYSGVNLVFAMLYWLAPGSVANARAGSFGDVFFFSMETLATVGYGDMYPATVYGRWIAGCEIVCGLAFTAILTGLTFVRFSRPRAKMVFAANPVVATYKGKPTLMVRVGNGRAGMLTDATAKLNVLLCDKTADGRLLHRAHELRLERAQIPAFPLSWTLMHVLDERSPLHGFDAARAIARAARIFVTVEASDPMLATTVQEIRNYTPRDIRFGMRYADAITTTPDDVLAVDLTRIGALEPDSGEDYIEQGWTEREEEPD</sequence>
<evidence type="ECO:0000259" key="13">
    <source>
        <dbReference type="Pfam" id="PF17655"/>
    </source>
</evidence>
<evidence type="ECO:0000256" key="4">
    <source>
        <dbReference type="ARBA" id="ARBA00022692"/>
    </source>
</evidence>
<evidence type="ECO:0000256" key="5">
    <source>
        <dbReference type="ARBA" id="ARBA00022882"/>
    </source>
</evidence>
<dbReference type="InterPro" id="IPR013518">
    <property type="entry name" value="K_chnl_inward-rec_Kir_cyto"/>
</dbReference>
<evidence type="ECO:0000256" key="7">
    <source>
        <dbReference type="ARBA" id="ARBA00022989"/>
    </source>
</evidence>
<dbReference type="AlphaFoldDB" id="A0A8J2YPZ4"/>
<dbReference type="InterPro" id="IPR014756">
    <property type="entry name" value="Ig_E-set"/>
</dbReference>
<dbReference type="PANTHER" id="PTHR11767:SF102">
    <property type="entry name" value="INWARDLY RECTIFYING POTASSIUM CHANNEL 1, ISOFORM F"/>
    <property type="match status" value="1"/>
</dbReference>
<dbReference type="GO" id="GO:0005886">
    <property type="term" value="C:plasma membrane"/>
    <property type="evidence" value="ECO:0007669"/>
    <property type="project" value="TreeGrafter"/>
</dbReference>
<organism evidence="14 15">
    <name type="scientific">Aliidongia dinghuensis</name>
    <dbReference type="NCBI Taxonomy" id="1867774"/>
    <lineage>
        <taxon>Bacteria</taxon>
        <taxon>Pseudomonadati</taxon>
        <taxon>Pseudomonadota</taxon>
        <taxon>Alphaproteobacteria</taxon>
        <taxon>Rhodospirillales</taxon>
        <taxon>Dongiaceae</taxon>
        <taxon>Aliidongia</taxon>
    </lineage>
</organism>
<evidence type="ECO:0000256" key="3">
    <source>
        <dbReference type="ARBA" id="ARBA00022538"/>
    </source>
</evidence>
<keyword evidence="9 11" id="KW-0472">Membrane</keyword>
<feature type="domain" description="Potassium channel" evidence="12">
    <location>
        <begin position="71"/>
        <end position="137"/>
    </location>
</feature>